<reference evidence="3 4" key="1">
    <citation type="submission" date="2019-03" db="EMBL/GenBank/DDBJ databases">
        <authorList>
            <person name="He R.-H."/>
        </authorList>
    </citation>
    <scope>NUCLEOTIDE SEQUENCE [LARGE SCALE GENOMIC DNA]</scope>
    <source>
        <strain evidence="4">SH 714</strain>
    </source>
</reference>
<dbReference type="EMBL" id="SOPW01000001">
    <property type="protein sequence ID" value="TFB25003.1"/>
    <property type="molecule type" value="Genomic_DNA"/>
</dbReference>
<dbReference type="Proteomes" id="UP000297975">
    <property type="component" value="Unassembled WGS sequence"/>
</dbReference>
<dbReference type="CDD" id="cd02955">
    <property type="entry name" value="SSP411"/>
    <property type="match status" value="1"/>
</dbReference>
<accession>A0A4Y8IV96</accession>
<evidence type="ECO:0000313" key="3">
    <source>
        <dbReference type="EMBL" id="TFB25003.1"/>
    </source>
</evidence>
<dbReference type="InterPro" id="IPR024705">
    <property type="entry name" value="Ssp411"/>
</dbReference>
<dbReference type="InterPro" id="IPR036249">
    <property type="entry name" value="Thioredoxin-like_sf"/>
</dbReference>
<dbReference type="InterPro" id="IPR008928">
    <property type="entry name" value="6-hairpin_glycosidase_sf"/>
</dbReference>
<dbReference type="AlphaFoldDB" id="A0A4Y8IV96"/>
<dbReference type="SUPFAM" id="SSF52833">
    <property type="entry name" value="Thioredoxin-like"/>
    <property type="match status" value="1"/>
</dbReference>
<dbReference type="Gene3D" id="3.40.30.10">
    <property type="entry name" value="Glutaredoxin"/>
    <property type="match status" value="1"/>
</dbReference>
<organism evidence="3 4">
    <name type="scientific">Filobacillus milosensis</name>
    <dbReference type="NCBI Taxonomy" id="94137"/>
    <lineage>
        <taxon>Bacteria</taxon>
        <taxon>Bacillati</taxon>
        <taxon>Bacillota</taxon>
        <taxon>Bacilli</taxon>
        <taxon>Bacillales</taxon>
        <taxon>Bacillaceae</taxon>
        <taxon>Filobacillus</taxon>
    </lineage>
</organism>
<feature type="domain" description="Spermatogenesis-associated protein 20-like TRX" evidence="2">
    <location>
        <begin position="2"/>
        <end position="162"/>
    </location>
</feature>
<keyword evidence="1" id="KW-0175">Coiled coil</keyword>
<protein>
    <submittedName>
        <fullName evidence="3">Thioredoxin domain-containing protein</fullName>
    </submittedName>
</protein>
<proteinExistence type="predicted"/>
<dbReference type="GO" id="GO:0005975">
    <property type="term" value="P:carbohydrate metabolic process"/>
    <property type="evidence" value="ECO:0007669"/>
    <property type="project" value="InterPro"/>
</dbReference>
<dbReference type="OrthoDB" id="9762614at2"/>
<evidence type="ECO:0000313" key="4">
    <source>
        <dbReference type="Proteomes" id="UP000297975"/>
    </source>
</evidence>
<dbReference type="PANTHER" id="PTHR42899">
    <property type="entry name" value="SPERMATOGENESIS-ASSOCIATED PROTEIN 20"/>
    <property type="match status" value="1"/>
</dbReference>
<sequence>MNRLQYEKSPYLLQHKNNPVDWYPWGDEAFEKAKKENKPVFLSIGYSTCHWCHVFERESFEDEQVAELLNKHFVSIKVDREERPDIDAIYMKVCQRMTGHGGWPLSIFMTPEQIPFYAGIYFPKESKYGLPGFKDVIRHLSDTYHNDPGQIEEVTASVQKSLNQVIFKKGKERTSKEVTHQAFHELGKTFDTIYGGFEGAPKFPQPHNLMFLMRYYHQTGKTLAKQMVEKTLNAMAKGGLYDHIGFGFTRYSTDEEWLVPHFEKMLYDQALLLIAYTEAFQLTGNESYKSISEQIIEFVSKEMTSTEGAFYSAIDADSEGKEGMYYIWGRREIYEFLGEELADLYTETYNITTEGNFHGKNIPNLIKTDMGQVAKDYNLSQEHLNEKLEQARQKLLAKREERVYPHLDDKTLTSWNAMMIAALAKAGQVFRNEDYINMAEKAIQFVEEKLILDGRVMARYREGDVKFKGYLDDYAYLIWAYLELYDTTFEIKYLKQAKKLADDLIHLFWDQEHGGFYFSGSDSEQLIANEKDVHDGATPSGNSVATVVLSRLASLTGESKYADCVEDQYRVFYPALSRIPQGSTFFLNSLMMTEFPSKEVVAISPTNDETYKQLMEFKANQFLPQITWHVTQSNENIADLAYFIEGYRSMDDQTTIYVCENFACQKPTIDVSEAIRHLKT</sequence>
<dbReference type="Gene3D" id="1.50.10.10">
    <property type="match status" value="2"/>
</dbReference>
<dbReference type="InterPro" id="IPR004879">
    <property type="entry name" value="Ssp411-like_TRX"/>
</dbReference>
<evidence type="ECO:0000259" key="2">
    <source>
        <dbReference type="Pfam" id="PF03190"/>
    </source>
</evidence>
<dbReference type="Pfam" id="PF03190">
    <property type="entry name" value="Thioredox_DsbH"/>
    <property type="match status" value="1"/>
</dbReference>
<evidence type="ECO:0000256" key="1">
    <source>
        <dbReference type="SAM" id="Coils"/>
    </source>
</evidence>
<dbReference type="SUPFAM" id="SSF48208">
    <property type="entry name" value="Six-hairpin glycosidases"/>
    <property type="match status" value="1"/>
</dbReference>
<name>A0A4Y8IV96_9BACI</name>
<dbReference type="InterPro" id="IPR012341">
    <property type="entry name" value="6hp_glycosidase-like_sf"/>
</dbReference>
<dbReference type="PIRSF" id="PIRSF006402">
    <property type="entry name" value="UCP006402_thioredoxin"/>
    <property type="match status" value="1"/>
</dbReference>
<feature type="coiled-coil region" evidence="1">
    <location>
        <begin position="374"/>
        <end position="401"/>
    </location>
</feature>
<dbReference type="PANTHER" id="PTHR42899:SF1">
    <property type="entry name" value="SPERMATOGENESIS-ASSOCIATED PROTEIN 20"/>
    <property type="match status" value="1"/>
</dbReference>
<gene>
    <name evidence="3" type="ORF">E3U55_01020</name>
</gene>
<dbReference type="RefSeq" id="WP_134338463.1">
    <property type="nucleotide sequence ID" value="NZ_SOPW01000001.1"/>
</dbReference>
<keyword evidence="4" id="KW-1185">Reference proteome</keyword>
<comment type="caution">
    <text evidence="3">The sequence shown here is derived from an EMBL/GenBank/DDBJ whole genome shotgun (WGS) entry which is preliminary data.</text>
</comment>